<proteinExistence type="predicted"/>
<evidence type="ECO:0008006" key="3">
    <source>
        <dbReference type="Google" id="ProtNLM"/>
    </source>
</evidence>
<accession>A0A3P7NY30</accession>
<keyword evidence="2" id="KW-1185">Reference proteome</keyword>
<dbReference type="EMBL" id="LR130778">
    <property type="protein sequence ID" value="VDN46190.1"/>
    <property type="molecule type" value="Genomic_DNA"/>
</dbReference>
<protein>
    <recommendedName>
        <fullName evidence="3">SpoVT-AbrB domain-containing protein</fullName>
    </recommendedName>
</protein>
<gene>
    <name evidence="1" type="ORF">PATL70BA_0342</name>
</gene>
<dbReference type="KEGG" id="cbar:PATL70BA_0342"/>
<sequence>MKSLGVFTVNDDGTINIPAELLEQLGYNPGETPLMEIVDGGIKFHKKKPKSVKKTNQKPRPIL</sequence>
<evidence type="ECO:0000313" key="2">
    <source>
        <dbReference type="Proteomes" id="UP000279029"/>
    </source>
</evidence>
<evidence type="ECO:0000313" key="1">
    <source>
        <dbReference type="EMBL" id="VDN46190.1"/>
    </source>
</evidence>
<name>A0A3P7NY30_9FIRM</name>
<dbReference type="SUPFAM" id="SSF89447">
    <property type="entry name" value="AbrB/MazE/MraZ-like"/>
    <property type="match status" value="1"/>
</dbReference>
<dbReference type="RefSeq" id="WP_125135745.1">
    <property type="nucleotide sequence ID" value="NZ_LR130778.1"/>
</dbReference>
<dbReference type="Proteomes" id="UP000279029">
    <property type="component" value="Chromosome"/>
</dbReference>
<organism evidence="1 2">
    <name type="scientific">Petrocella atlantisensis</name>
    <dbReference type="NCBI Taxonomy" id="2173034"/>
    <lineage>
        <taxon>Bacteria</taxon>
        <taxon>Bacillati</taxon>
        <taxon>Bacillota</taxon>
        <taxon>Clostridia</taxon>
        <taxon>Lachnospirales</taxon>
        <taxon>Vallitaleaceae</taxon>
        <taxon>Petrocella</taxon>
    </lineage>
</organism>
<reference evidence="1 2" key="1">
    <citation type="submission" date="2018-09" db="EMBL/GenBank/DDBJ databases">
        <authorList>
            <person name="Postec A."/>
        </authorList>
    </citation>
    <scope>NUCLEOTIDE SEQUENCE [LARGE SCALE GENOMIC DNA]</scope>
    <source>
        <strain evidence="1">70B-A</strain>
    </source>
</reference>
<dbReference type="AlphaFoldDB" id="A0A3P7NY30"/>
<dbReference type="InterPro" id="IPR037914">
    <property type="entry name" value="SpoVT-AbrB_sf"/>
</dbReference>